<organism evidence="3 4">
    <name type="scientific">Astrephomene gubernaculifera</name>
    <dbReference type="NCBI Taxonomy" id="47775"/>
    <lineage>
        <taxon>Eukaryota</taxon>
        <taxon>Viridiplantae</taxon>
        <taxon>Chlorophyta</taxon>
        <taxon>core chlorophytes</taxon>
        <taxon>Chlorophyceae</taxon>
        <taxon>CS clade</taxon>
        <taxon>Chlamydomonadales</taxon>
        <taxon>Astrephomenaceae</taxon>
        <taxon>Astrephomene</taxon>
    </lineage>
</organism>
<reference evidence="3 4" key="1">
    <citation type="journal article" date="2021" name="Sci. Rep.">
        <title>Genome sequencing of the multicellular alga Astrephomene provides insights into convergent evolution of germ-soma differentiation.</title>
        <authorList>
            <person name="Yamashita S."/>
            <person name="Yamamoto K."/>
            <person name="Matsuzaki R."/>
            <person name="Suzuki S."/>
            <person name="Yamaguchi H."/>
            <person name="Hirooka S."/>
            <person name="Minakuchi Y."/>
            <person name="Miyagishima S."/>
            <person name="Kawachi M."/>
            <person name="Toyoda A."/>
            <person name="Nozaki H."/>
        </authorList>
    </citation>
    <scope>NUCLEOTIDE SEQUENCE [LARGE SCALE GENOMIC DNA]</scope>
    <source>
        <strain evidence="3 4">NIES-4017</strain>
    </source>
</reference>
<dbReference type="Gene3D" id="3.40.50.150">
    <property type="entry name" value="Vaccinia Virus protein VP39"/>
    <property type="match status" value="1"/>
</dbReference>
<dbReference type="SUPFAM" id="SSF53335">
    <property type="entry name" value="S-adenosyl-L-methionine-dependent methyltransferases"/>
    <property type="match status" value="1"/>
</dbReference>
<evidence type="ECO:0000256" key="2">
    <source>
        <dbReference type="SAM" id="SignalP"/>
    </source>
</evidence>
<dbReference type="AlphaFoldDB" id="A0AAD3E0E8"/>
<evidence type="ECO:0000313" key="3">
    <source>
        <dbReference type="EMBL" id="GFR50349.1"/>
    </source>
</evidence>
<dbReference type="EMBL" id="BMAR01000037">
    <property type="protein sequence ID" value="GFR50349.1"/>
    <property type="molecule type" value="Genomic_DNA"/>
</dbReference>
<keyword evidence="4" id="KW-1185">Reference proteome</keyword>
<comment type="caution">
    <text evidence="3">The sequence shown here is derived from an EMBL/GenBank/DDBJ whole genome shotgun (WGS) entry which is preliminary data.</text>
</comment>
<feature type="compositionally biased region" description="Low complexity" evidence="1">
    <location>
        <begin position="102"/>
        <end position="138"/>
    </location>
</feature>
<proteinExistence type="predicted"/>
<feature type="chain" id="PRO_5042292852" evidence="2">
    <location>
        <begin position="21"/>
        <end position="306"/>
    </location>
</feature>
<evidence type="ECO:0000256" key="1">
    <source>
        <dbReference type="SAM" id="MobiDB-lite"/>
    </source>
</evidence>
<dbReference type="PANTHER" id="PTHR47441">
    <property type="match status" value="1"/>
</dbReference>
<feature type="signal peptide" evidence="2">
    <location>
        <begin position="1"/>
        <end position="20"/>
    </location>
</feature>
<feature type="compositionally biased region" description="Polar residues" evidence="1">
    <location>
        <begin position="86"/>
        <end position="101"/>
    </location>
</feature>
<dbReference type="InterPro" id="IPR052663">
    <property type="entry name" value="RF_glutamine_MTase_cyano"/>
</dbReference>
<dbReference type="Proteomes" id="UP001054857">
    <property type="component" value="Unassembled WGS sequence"/>
</dbReference>
<protein>
    <submittedName>
        <fullName evidence="3">Uncharacterized protein</fullName>
    </submittedName>
</protein>
<name>A0AAD3E0E8_9CHLO</name>
<keyword evidence="2" id="KW-0732">Signal</keyword>
<evidence type="ECO:0000313" key="4">
    <source>
        <dbReference type="Proteomes" id="UP001054857"/>
    </source>
</evidence>
<dbReference type="InterPro" id="IPR029063">
    <property type="entry name" value="SAM-dependent_MTases_sf"/>
</dbReference>
<feature type="non-terminal residue" evidence="3">
    <location>
        <position position="306"/>
    </location>
</feature>
<feature type="region of interest" description="Disordered" evidence="1">
    <location>
        <begin position="53"/>
        <end position="138"/>
    </location>
</feature>
<accession>A0AAD3E0E8</accession>
<feature type="compositionally biased region" description="Low complexity" evidence="1">
    <location>
        <begin position="65"/>
        <end position="81"/>
    </location>
</feature>
<gene>
    <name evidence="3" type="ORF">Agub_g12558</name>
</gene>
<dbReference type="PANTHER" id="PTHR47441:SF3">
    <property type="entry name" value="RELEASE FACTOR GLUTAMINE METHYLTRANSFERASE"/>
    <property type="match status" value="1"/>
</dbReference>
<feature type="region of interest" description="Disordered" evidence="1">
    <location>
        <begin position="242"/>
        <end position="281"/>
    </location>
</feature>
<sequence>MPRLHPLCFPLLHAFLPLTPYPPSPQTAEVWAVDVSPVAAAYARFNADMVLGTGTPPSSPPSAPPSASSSSSTSASPGSAPDPHPNRTTTGTRISSMHSTVSQTTTCSESSHSSHSSSNNNNTNATRQSNTNNNINSNPVRVVQGSWFEPLRHLRGRLGGVLSNPPYIPRCQMLAGLQAEVGRHEPWGALDGGEGAGLDSLQALCSEAASMLAPGGLIALETAGGEQADLVADLLRAARIPEQGANDADSSRSGDCRGSGDSSGGDAAEVGGRGAGGCSGSHAAEGAFEEVEVLEDCYGVRRFVRA</sequence>